<evidence type="ECO:0000313" key="1">
    <source>
        <dbReference type="EMBL" id="SEK78833.1"/>
    </source>
</evidence>
<dbReference type="PROSITE" id="PS51257">
    <property type="entry name" value="PROKAR_LIPOPROTEIN"/>
    <property type="match status" value="1"/>
</dbReference>
<dbReference type="AlphaFoldDB" id="A0A1H7JW81"/>
<dbReference type="OrthoDB" id="1172862at2"/>
<organism evidence="1 2">
    <name type="scientific">Maribacter orientalis</name>
    <dbReference type="NCBI Taxonomy" id="228957"/>
    <lineage>
        <taxon>Bacteria</taxon>
        <taxon>Pseudomonadati</taxon>
        <taxon>Bacteroidota</taxon>
        <taxon>Flavobacteriia</taxon>
        <taxon>Flavobacteriales</taxon>
        <taxon>Flavobacteriaceae</taxon>
        <taxon>Maribacter</taxon>
    </lineage>
</organism>
<name>A0A1H7JW81_9FLAO</name>
<gene>
    <name evidence="1" type="ORF">SAMN04488008_102164</name>
</gene>
<sequence length="65" mass="7057">MRKHLKYTFLICTTTLFIGSCSSDDGSVFDTPLPDNTGGEDDGDTEEPVVATLIFNKTDPSSNQI</sequence>
<proteinExistence type="predicted"/>
<dbReference type="EMBL" id="FNZN01000002">
    <property type="protein sequence ID" value="SEK78833.1"/>
    <property type="molecule type" value="Genomic_DNA"/>
</dbReference>
<dbReference type="RefSeq" id="WP_091620484.1">
    <property type="nucleotide sequence ID" value="NZ_FNZN01000002.1"/>
</dbReference>
<accession>A0A1H7JW81</accession>
<protein>
    <submittedName>
        <fullName evidence="1">Uncharacterized protein</fullName>
    </submittedName>
</protein>
<keyword evidence="2" id="KW-1185">Reference proteome</keyword>
<reference evidence="2" key="1">
    <citation type="submission" date="2016-10" db="EMBL/GenBank/DDBJ databases">
        <authorList>
            <person name="Varghese N."/>
            <person name="Submissions S."/>
        </authorList>
    </citation>
    <scope>NUCLEOTIDE SEQUENCE [LARGE SCALE GENOMIC DNA]</scope>
    <source>
        <strain evidence="2">DSM 16471</strain>
    </source>
</reference>
<evidence type="ECO:0000313" key="2">
    <source>
        <dbReference type="Proteomes" id="UP000198990"/>
    </source>
</evidence>
<dbReference type="STRING" id="228957.SAMN04488008_102164"/>
<dbReference type="Proteomes" id="UP000198990">
    <property type="component" value="Unassembled WGS sequence"/>
</dbReference>